<dbReference type="RefSeq" id="YP_009789794.1">
    <property type="nucleotide sequence ID" value="NC_047817.1"/>
</dbReference>
<dbReference type="GeneID" id="54979942"/>
<proteinExistence type="predicted"/>
<evidence type="ECO:0000313" key="2">
    <source>
        <dbReference type="Proteomes" id="UP000250048"/>
    </source>
</evidence>
<dbReference type="Proteomes" id="UP000250048">
    <property type="component" value="Segment"/>
</dbReference>
<sequence>MPFSGGRMSITSIKLDGGISDPEFVEISANARKHERAHLFGLLRIFVVQLKKESATPEEIYSSIEQWADARELTITEESKQ</sequence>
<keyword evidence="2" id="KW-1185">Reference proteome</keyword>
<name>A0A2Z2FC49_9CAUD</name>
<dbReference type="EMBL" id="KY271397">
    <property type="protein sequence ID" value="ARB15669.1"/>
    <property type="molecule type" value="Genomic_DNA"/>
</dbReference>
<protein>
    <submittedName>
        <fullName evidence="1">Uncharacterized protein</fullName>
    </submittedName>
</protein>
<dbReference type="KEGG" id="vg:54979942"/>
<reference evidence="1 2" key="1">
    <citation type="journal article" date="2017" name="Microb. Genom.">
        <title>Diversity, virulence, and antimicrobial resistance of the KPC-producing Klebsiella pneumoniae ST307 clone.</title>
        <authorList>
            <person name="Villa L."/>
            <person name="Feudi C."/>
            <person name="Fortini D."/>
            <person name="Brisse S."/>
            <person name="Passet V."/>
            <person name="Bonura C."/>
            <person name="Endimiani A."/>
            <person name="Mammina C."/>
            <person name="Ocampo A.M."/>
            <person name="Jimenez J.N."/>
            <person name="Doumith M."/>
            <person name="Woodford N."/>
            <person name="Hopkins K."/>
            <person name="Carattoli A."/>
        </authorList>
    </citation>
    <scope>NUCLEOTIDE SEQUENCE [LARGE SCALE GENOMIC DNA]</scope>
</reference>
<accession>A0A2Z2FC49</accession>
<evidence type="ECO:0000313" key="1">
    <source>
        <dbReference type="EMBL" id="ARB15669.1"/>
    </source>
</evidence>
<organism evidence="1 2">
    <name type="scientific">Klebsiella phage 3LV2017</name>
    <dbReference type="NCBI Taxonomy" id="1960657"/>
    <lineage>
        <taxon>Viruses</taxon>
        <taxon>Duplodnaviria</taxon>
        <taxon>Heunggongvirae</taxon>
        <taxon>Uroviricota</taxon>
        <taxon>Caudoviricetes</taxon>
        <taxon>Peduoviridae</taxon>
        <taxon>Reginaelenavirus</taxon>
        <taxon>Reginaelenavirus rv3LV2017</taxon>
    </lineage>
</organism>